<dbReference type="InterPro" id="IPR001950">
    <property type="entry name" value="SUI1"/>
</dbReference>
<dbReference type="InterPro" id="IPR039759">
    <property type="entry name" value="eIF2D_SUI1"/>
</dbReference>
<comment type="caution">
    <text evidence="3">The sequence shown here is derived from an EMBL/GenBank/DDBJ whole genome shotgun (WGS) entry which is preliminary data.</text>
</comment>
<name>A0A4S4KG75_9APHY</name>
<dbReference type="Pfam" id="PF25304">
    <property type="entry name" value="WHD_eIF2D"/>
    <property type="match status" value="1"/>
</dbReference>
<dbReference type="GO" id="GO:0001731">
    <property type="term" value="P:formation of translation preinitiation complex"/>
    <property type="evidence" value="ECO:0007669"/>
    <property type="project" value="InterPro"/>
</dbReference>
<feature type="domain" description="SUI1" evidence="2">
    <location>
        <begin position="461"/>
        <end position="534"/>
    </location>
</feature>
<gene>
    <name evidence="3" type="ORF">EW026_g4827</name>
</gene>
<evidence type="ECO:0000259" key="2">
    <source>
        <dbReference type="PROSITE" id="PS50296"/>
    </source>
</evidence>
<dbReference type="PANTHER" id="PTHR12217:SF4">
    <property type="entry name" value="EUKARYOTIC TRANSLATION INITIATION FACTOR 2D"/>
    <property type="match status" value="1"/>
</dbReference>
<organism evidence="3 4">
    <name type="scientific">Hermanssonia centrifuga</name>
    <dbReference type="NCBI Taxonomy" id="98765"/>
    <lineage>
        <taxon>Eukaryota</taxon>
        <taxon>Fungi</taxon>
        <taxon>Dikarya</taxon>
        <taxon>Basidiomycota</taxon>
        <taxon>Agaricomycotina</taxon>
        <taxon>Agaricomycetes</taxon>
        <taxon>Polyporales</taxon>
        <taxon>Meruliaceae</taxon>
        <taxon>Hermanssonia</taxon>
    </lineage>
</organism>
<dbReference type="InterPro" id="IPR039757">
    <property type="entry name" value="EIF2D"/>
</dbReference>
<keyword evidence="4" id="KW-1185">Reference proteome</keyword>
<dbReference type="Proteomes" id="UP000309038">
    <property type="component" value="Unassembled WGS sequence"/>
</dbReference>
<dbReference type="InterPro" id="IPR015947">
    <property type="entry name" value="PUA-like_sf"/>
</dbReference>
<dbReference type="GO" id="GO:0003723">
    <property type="term" value="F:RNA binding"/>
    <property type="evidence" value="ECO:0007669"/>
    <property type="project" value="InterPro"/>
</dbReference>
<feature type="compositionally biased region" description="Basic and acidic residues" evidence="1">
    <location>
        <begin position="126"/>
        <end position="155"/>
    </location>
</feature>
<dbReference type="CDD" id="cd11608">
    <property type="entry name" value="eIF2D_C"/>
    <property type="match status" value="1"/>
</dbReference>
<evidence type="ECO:0000313" key="3">
    <source>
        <dbReference type="EMBL" id="THG97103.1"/>
    </source>
</evidence>
<reference evidence="3 4" key="1">
    <citation type="submission" date="2019-02" db="EMBL/GenBank/DDBJ databases">
        <title>Genome sequencing of the rare red list fungi Phlebia centrifuga.</title>
        <authorList>
            <person name="Buettner E."/>
            <person name="Kellner H."/>
        </authorList>
    </citation>
    <scope>NUCLEOTIDE SEQUENCE [LARGE SCALE GENOMIC DNA]</scope>
    <source>
        <strain evidence="3 4">DSM 108282</strain>
    </source>
</reference>
<dbReference type="GO" id="GO:0003743">
    <property type="term" value="F:translation initiation factor activity"/>
    <property type="evidence" value="ECO:0007669"/>
    <property type="project" value="InterPro"/>
</dbReference>
<dbReference type="SUPFAM" id="SSF55159">
    <property type="entry name" value="eIF1-like"/>
    <property type="match status" value="1"/>
</dbReference>
<dbReference type="EMBL" id="SGPJ01000188">
    <property type="protein sequence ID" value="THG97103.1"/>
    <property type="molecule type" value="Genomic_DNA"/>
</dbReference>
<dbReference type="Gene3D" id="3.30.780.10">
    <property type="entry name" value="SUI1-like domain"/>
    <property type="match status" value="1"/>
</dbReference>
<dbReference type="PROSITE" id="PS50890">
    <property type="entry name" value="PUA"/>
    <property type="match status" value="1"/>
</dbReference>
<dbReference type="InterPro" id="IPR048248">
    <property type="entry name" value="PUA_eIF2d-like"/>
</dbReference>
<dbReference type="Gene3D" id="3.10.400.20">
    <property type="match status" value="1"/>
</dbReference>
<accession>A0A4S4KG75</accession>
<dbReference type="PANTHER" id="PTHR12217">
    <property type="entry name" value="EUKARYOTIC TRANSLATION INITIATION FACTOR 2D"/>
    <property type="match status" value="1"/>
</dbReference>
<dbReference type="SUPFAM" id="SSF88697">
    <property type="entry name" value="PUA domain-like"/>
    <property type="match status" value="1"/>
</dbReference>
<dbReference type="InterPro" id="IPR036877">
    <property type="entry name" value="SUI1_dom_sf"/>
</dbReference>
<dbReference type="InterPro" id="IPR057429">
    <property type="entry name" value="WH_eIF2D"/>
</dbReference>
<evidence type="ECO:0000313" key="4">
    <source>
        <dbReference type="Proteomes" id="UP000309038"/>
    </source>
</evidence>
<dbReference type="Pfam" id="PF26292">
    <property type="entry name" value="PUA_elF2D"/>
    <property type="match status" value="1"/>
</dbReference>
<dbReference type="FunFam" id="3.30.780.10:FF:000008">
    <property type="entry name" value="eukaryotic translation initiation factor 2D"/>
    <property type="match status" value="1"/>
</dbReference>
<sequence>MYLSNEGDPLWFTIGKDSDALIPTVFTLWKQPELLPFLSTPAAVVPKMVGGADLMIPGVVQHSVSIAPDQLVSITQYHRGKLGPPLAVGRMAVSAETLMQADEKDLKGKAVYVLHTWKDSLWDLGTSKKMDVPEPRDIPSPTEKHDGKDVEDREGSTQSQTEDQLNLASTLPEIQADEEAEAVPGLDSLKLEDAIDNKSEQSAPVLSPEDVSSCLRSAVIQAIQATLSSLPSSTFPIPASLFWTNYVLPARPAQALGSTGLVDSSAIDIKQSSHKSVKSFLKACAKEGLIKLKETKGDVVVTGIFLTHPAVNTHRPHRTVGSVEAKREKAEVRERKEKEAEEKKRGEIRALELWKPYGPTIGWFIAAEKTTEDLYSIANIQDIFNTYVSSKNLTNVNEQQYINVGEDVALFAATSNKNKENPEFLKRDDALKRIRDNMQEWHEIKTERSGVVRKKGQLKPISITVKMRQGRKAATLITGLEVYGIEPDDLADELRKACASSTSVYPLHGKTSELEVMVQGKQIKIVTDCLMARGVPKRWIVSLDQTGGKKK</sequence>
<dbReference type="AlphaFoldDB" id="A0A4S4KG75"/>
<feature type="region of interest" description="Disordered" evidence="1">
    <location>
        <begin position="126"/>
        <end position="165"/>
    </location>
</feature>
<dbReference type="CDD" id="cd21156">
    <property type="entry name" value="PUA_eIF2d-like"/>
    <property type="match status" value="1"/>
</dbReference>
<feature type="compositionally biased region" description="Polar residues" evidence="1">
    <location>
        <begin position="156"/>
        <end position="165"/>
    </location>
</feature>
<proteinExistence type="predicted"/>
<dbReference type="Pfam" id="PF01253">
    <property type="entry name" value="SUI1"/>
    <property type="match status" value="1"/>
</dbReference>
<dbReference type="PROSITE" id="PS50296">
    <property type="entry name" value="SUI1"/>
    <property type="match status" value="1"/>
</dbReference>
<evidence type="ECO:0000256" key="1">
    <source>
        <dbReference type="SAM" id="MobiDB-lite"/>
    </source>
</evidence>
<protein>
    <recommendedName>
        <fullName evidence="2">SUI1 domain-containing protein</fullName>
    </recommendedName>
</protein>